<dbReference type="RefSeq" id="XP_016449026.1">
    <property type="nucleotide sequence ID" value="XM_016593540.1"/>
</dbReference>
<organism evidence="2">
    <name type="scientific">Nicotiana tabacum</name>
    <name type="common">Common tobacco</name>
    <dbReference type="NCBI Taxonomy" id="4097"/>
    <lineage>
        <taxon>Eukaryota</taxon>
        <taxon>Viridiplantae</taxon>
        <taxon>Streptophyta</taxon>
        <taxon>Embryophyta</taxon>
        <taxon>Tracheophyta</taxon>
        <taxon>Spermatophyta</taxon>
        <taxon>Magnoliopsida</taxon>
        <taxon>eudicotyledons</taxon>
        <taxon>Gunneridae</taxon>
        <taxon>Pentapetalae</taxon>
        <taxon>asterids</taxon>
        <taxon>lamiids</taxon>
        <taxon>Solanales</taxon>
        <taxon>Solanaceae</taxon>
        <taxon>Nicotianoideae</taxon>
        <taxon>Nicotianeae</taxon>
        <taxon>Nicotiana</taxon>
    </lineage>
</organism>
<dbReference type="PANTHER" id="PTHR33116:SF84">
    <property type="entry name" value="RNA-DIRECTED DNA POLYMERASE"/>
    <property type="match status" value="1"/>
</dbReference>
<evidence type="ECO:0000313" key="2">
    <source>
        <dbReference type="RefSeq" id="XP_016449026.1"/>
    </source>
</evidence>
<reference evidence="2" key="1">
    <citation type="submission" date="2025-08" db="UniProtKB">
        <authorList>
            <consortium name="RefSeq"/>
        </authorList>
    </citation>
    <scope>IDENTIFICATION</scope>
</reference>
<proteinExistence type="predicted"/>
<dbReference type="STRING" id="4097.A0A1S3Y9S6"/>
<accession>A0A1S3Y9S6</accession>
<evidence type="ECO:0000259" key="1">
    <source>
        <dbReference type="Pfam" id="PF00078"/>
    </source>
</evidence>
<name>A0A1S3Y9S6_TOBAC</name>
<dbReference type="OrthoDB" id="1305064at2759"/>
<dbReference type="AlphaFoldDB" id="A0A1S3Y9S6"/>
<dbReference type="PANTHER" id="PTHR33116">
    <property type="entry name" value="REVERSE TRANSCRIPTASE ZINC-BINDING DOMAIN-CONTAINING PROTEIN-RELATED-RELATED"/>
    <property type="match status" value="1"/>
</dbReference>
<protein>
    <recommendedName>
        <fullName evidence="1">Reverse transcriptase domain-containing protein</fullName>
    </recommendedName>
</protein>
<dbReference type="InterPro" id="IPR000477">
    <property type="entry name" value="RT_dom"/>
</dbReference>
<dbReference type="Pfam" id="PF00078">
    <property type="entry name" value="RVT_1"/>
    <property type="match status" value="1"/>
</dbReference>
<gene>
    <name evidence="2" type="primary">LOC107774070</name>
</gene>
<feature type="domain" description="Reverse transcriptase" evidence="1">
    <location>
        <begin position="40"/>
        <end position="210"/>
    </location>
</feature>
<dbReference type="PaxDb" id="4097-A0A1S3Y9S6"/>
<dbReference type="KEGG" id="nta:107774070"/>
<sequence>MVMFTIEQQVDLMKPFERKYVKTAMFQIIDAVLEFFNNGNVLYKCISNLLSTTFKVAIQLLEIDNQLAFVPGRSIIHNVLICHDILRHYNRKTTPRCFMKKDLRKDYDMVHWEFLEEALIGYGFPIKFTELIMAYVTSTKISISVNGESHDFKFHHMCKHLKLTYLVFAVDLMMLCKGERGSEDRVLEALEHFSSVSGLVANMDKSNRFMEGIDDHMKEDLLSNTGFSLETFPISLWGAVFVLPQSIMKEVDKKYREYPWGGSEEKKKKLFLVS</sequence>